<gene>
    <name evidence="3" type="ORF">NV381_19775</name>
</gene>
<feature type="transmembrane region" description="Helical" evidence="1">
    <location>
        <begin position="143"/>
        <end position="162"/>
    </location>
</feature>
<keyword evidence="1" id="KW-0812">Transmembrane</keyword>
<keyword evidence="1" id="KW-1133">Transmembrane helix</keyword>
<dbReference type="InterPro" id="IPR009936">
    <property type="entry name" value="DUF1468"/>
</dbReference>
<keyword evidence="1" id="KW-0472">Membrane</keyword>
<dbReference type="Pfam" id="PF07331">
    <property type="entry name" value="TctB"/>
    <property type="match status" value="1"/>
</dbReference>
<keyword evidence="4" id="KW-1185">Reference proteome</keyword>
<comment type="caution">
    <text evidence="3">The sequence shown here is derived from an EMBL/GenBank/DDBJ whole genome shotgun (WGS) entry which is preliminary data.</text>
</comment>
<evidence type="ECO:0000313" key="4">
    <source>
        <dbReference type="Proteomes" id="UP001300012"/>
    </source>
</evidence>
<dbReference type="RefSeq" id="WP_258214999.1">
    <property type="nucleotide sequence ID" value="NZ_JANQBD010000014.1"/>
</dbReference>
<sequence length="167" mass="18805">MEKNSEIRVEKIRHLDFASSICLFLLSLFIVWESNNIRVNAGGPIYSSPGLLPLFIGSMLMLCSILLFFKTLKHVGISGNIRALGAWFPQFIKNKDVLNMLAGIAIIGIFTFILIPRFPFMLSSFIFLVFLMKIMEAGSYRKIILTAASVSIFIYVLFEIGFNVTLP</sequence>
<dbReference type="Proteomes" id="UP001300012">
    <property type="component" value="Unassembled WGS sequence"/>
</dbReference>
<name>A0ABT1YL35_9BACL</name>
<evidence type="ECO:0000313" key="3">
    <source>
        <dbReference type="EMBL" id="MCR8633425.1"/>
    </source>
</evidence>
<proteinExistence type="predicted"/>
<evidence type="ECO:0000259" key="2">
    <source>
        <dbReference type="Pfam" id="PF07331"/>
    </source>
</evidence>
<protein>
    <submittedName>
        <fullName evidence="3">Tripartite tricarboxylate transporter TctB family protein</fullName>
    </submittedName>
</protein>
<feature type="transmembrane region" description="Helical" evidence="1">
    <location>
        <begin position="12"/>
        <end position="32"/>
    </location>
</feature>
<accession>A0ABT1YL35</accession>
<feature type="transmembrane region" description="Helical" evidence="1">
    <location>
        <begin position="52"/>
        <end position="72"/>
    </location>
</feature>
<organism evidence="3 4">
    <name type="scientific">Paenibacillus radicis</name>
    <name type="common">ex Xue et al. 2023</name>
    <dbReference type="NCBI Taxonomy" id="2972489"/>
    <lineage>
        <taxon>Bacteria</taxon>
        <taxon>Bacillati</taxon>
        <taxon>Bacillota</taxon>
        <taxon>Bacilli</taxon>
        <taxon>Bacillales</taxon>
        <taxon>Paenibacillaceae</taxon>
        <taxon>Paenibacillus</taxon>
    </lineage>
</organism>
<reference evidence="3 4" key="1">
    <citation type="submission" date="2022-08" db="EMBL/GenBank/DDBJ databases">
        <title>Paenibacillus endoradicis sp. nov., Paenibacillus radicibacter sp. nov and Paenibacillus pararadicis sp. nov., three cold-adapted plant growth-promoting bacteria isolated from root of Larix gmelinii in Great Khingan.</title>
        <authorList>
            <person name="Xue H."/>
        </authorList>
    </citation>
    <scope>NUCLEOTIDE SEQUENCE [LARGE SCALE GENOMIC DNA]</scope>
    <source>
        <strain evidence="3 4">N5-1-1-5</strain>
    </source>
</reference>
<dbReference type="EMBL" id="JANQBD010000014">
    <property type="protein sequence ID" value="MCR8633425.1"/>
    <property type="molecule type" value="Genomic_DNA"/>
</dbReference>
<evidence type="ECO:0000256" key="1">
    <source>
        <dbReference type="SAM" id="Phobius"/>
    </source>
</evidence>
<feature type="transmembrane region" description="Helical" evidence="1">
    <location>
        <begin position="97"/>
        <end position="114"/>
    </location>
</feature>
<feature type="domain" description="DUF1468" evidence="2">
    <location>
        <begin position="19"/>
        <end position="167"/>
    </location>
</feature>